<dbReference type="InterPro" id="IPR000304">
    <property type="entry name" value="Pyrroline-COOH_reductase"/>
</dbReference>
<dbReference type="InterPro" id="IPR029036">
    <property type="entry name" value="P5CR_dimer"/>
</dbReference>
<reference evidence="8 9" key="1">
    <citation type="submission" date="2017-01" db="EMBL/GenBank/DDBJ databases">
        <authorList>
            <person name="Mah S.A."/>
            <person name="Swanson W.J."/>
            <person name="Moy G.W."/>
            <person name="Vacquier V.D."/>
        </authorList>
    </citation>
    <scope>NUCLEOTIDE SEQUENCE [LARGE SCALE GENOMIC DNA]</scope>
    <source>
        <strain evidence="8 9">DSM 29590</strain>
    </source>
</reference>
<keyword evidence="4" id="KW-0963">Cytoplasm</keyword>
<dbReference type="AlphaFoldDB" id="A0A1N7HHB7"/>
<dbReference type="Pfam" id="PF14748">
    <property type="entry name" value="P5CR_dimer"/>
    <property type="match status" value="1"/>
</dbReference>
<feature type="binding site" evidence="5">
    <location>
        <position position="60"/>
    </location>
    <ligand>
        <name>NADPH</name>
        <dbReference type="ChEBI" id="CHEBI:57783"/>
    </ligand>
</feature>
<keyword evidence="2 4" id="KW-0521">NADP</keyword>
<evidence type="ECO:0000259" key="6">
    <source>
        <dbReference type="Pfam" id="PF03807"/>
    </source>
</evidence>
<keyword evidence="9" id="KW-1185">Reference proteome</keyword>
<comment type="catalytic activity">
    <reaction evidence="4">
        <text>L-proline + NAD(+) = (S)-1-pyrroline-5-carboxylate + NADH + 2 H(+)</text>
        <dbReference type="Rhea" id="RHEA:14105"/>
        <dbReference type="ChEBI" id="CHEBI:15378"/>
        <dbReference type="ChEBI" id="CHEBI:17388"/>
        <dbReference type="ChEBI" id="CHEBI:57540"/>
        <dbReference type="ChEBI" id="CHEBI:57945"/>
        <dbReference type="ChEBI" id="CHEBI:60039"/>
        <dbReference type="EC" id="1.5.1.2"/>
    </reaction>
</comment>
<evidence type="ECO:0000256" key="4">
    <source>
        <dbReference type="HAMAP-Rule" id="MF_01925"/>
    </source>
</evidence>
<dbReference type="Gene3D" id="1.10.3730.10">
    <property type="entry name" value="ProC C-terminal domain-like"/>
    <property type="match status" value="1"/>
</dbReference>
<dbReference type="Pfam" id="PF03807">
    <property type="entry name" value="F420_oxidored"/>
    <property type="match status" value="1"/>
</dbReference>
<dbReference type="STRING" id="573024.SAMN05216208_2292"/>
<evidence type="ECO:0000256" key="1">
    <source>
        <dbReference type="ARBA" id="ARBA00005525"/>
    </source>
</evidence>
<dbReference type="GO" id="GO:0004735">
    <property type="term" value="F:pyrroline-5-carboxylate reductase activity"/>
    <property type="evidence" value="ECO:0007669"/>
    <property type="project" value="UniProtKB-UniRule"/>
</dbReference>
<evidence type="ECO:0000256" key="5">
    <source>
        <dbReference type="PIRSR" id="PIRSR000193-1"/>
    </source>
</evidence>
<evidence type="ECO:0000256" key="3">
    <source>
        <dbReference type="ARBA" id="ARBA00023002"/>
    </source>
</evidence>
<dbReference type="InterPro" id="IPR028939">
    <property type="entry name" value="P5C_Rdtase_cat_N"/>
</dbReference>
<comment type="pathway">
    <text evidence="4">Amino-acid biosynthesis; L-proline biosynthesis; L-proline from L-glutamate 5-semialdehyde: step 1/1.</text>
</comment>
<evidence type="ECO:0000256" key="2">
    <source>
        <dbReference type="ARBA" id="ARBA00022857"/>
    </source>
</evidence>
<keyword evidence="4" id="KW-0028">Amino-acid biosynthesis</keyword>
<dbReference type="HAMAP" id="MF_01925">
    <property type="entry name" value="P5C_reductase"/>
    <property type="match status" value="1"/>
</dbReference>
<dbReference type="EMBL" id="FTNV01000003">
    <property type="protein sequence ID" value="SIS24068.1"/>
    <property type="molecule type" value="Genomic_DNA"/>
</dbReference>
<feature type="domain" description="Pyrroline-5-carboxylate reductase catalytic N-terminal" evidence="6">
    <location>
        <begin position="8"/>
        <end position="97"/>
    </location>
</feature>
<keyword evidence="4" id="KW-0641">Proline biosynthesis</keyword>
<dbReference type="InterPro" id="IPR008927">
    <property type="entry name" value="6-PGluconate_DH-like_C_sf"/>
</dbReference>
<dbReference type="RefSeq" id="WP_076535099.1">
    <property type="nucleotide sequence ID" value="NZ_FOAC01000002.1"/>
</dbReference>
<comment type="function">
    <text evidence="4">Catalyzes the reduction of 1-pyrroline-5-carboxylate (PCA) to L-proline.</text>
</comment>
<organism evidence="8 9">
    <name type="scientific">Roseovarius nanhaiticus</name>
    <dbReference type="NCBI Taxonomy" id="573024"/>
    <lineage>
        <taxon>Bacteria</taxon>
        <taxon>Pseudomonadati</taxon>
        <taxon>Pseudomonadota</taxon>
        <taxon>Alphaproteobacteria</taxon>
        <taxon>Rhodobacterales</taxon>
        <taxon>Roseobacteraceae</taxon>
        <taxon>Roseovarius</taxon>
    </lineage>
</organism>
<comment type="catalytic activity">
    <reaction evidence="4">
        <text>L-proline + NADP(+) = (S)-1-pyrroline-5-carboxylate + NADPH + 2 H(+)</text>
        <dbReference type="Rhea" id="RHEA:14109"/>
        <dbReference type="ChEBI" id="CHEBI:15378"/>
        <dbReference type="ChEBI" id="CHEBI:17388"/>
        <dbReference type="ChEBI" id="CHEBI:57783"/>
        <dbReference type="ChEBI" id="CHEBI:58349"/>
        <dbReference type="ChEBI" id="CHEBI:60039"/>
        <dbReference type="EC" id="1.5.1.2"/>
    </reaction>
</comment>
<comment type="similarity">
    <text evidence="1 4">Belongs to the pyrroline-5-carboxylate reductase family.</text>
</comment>
<accession>A0A1N7HHB7</accession>
<comment type="subcellular location">
    <subcellularLocation>
        <location evidence="4">Cytoplasm</location>
    </subcellularLocation>
</comment>
<feature type="domain" description="Pyrroline-5-carboxylate reductase dimerisation" evidence="7">
    <location>
        <begin position="160"/>
        <end position="263"/>
    </location>
</feature>
<dbReference type="Proteomes" id="UP000186019">
    <property type="component" value="Unassembled WGS sequence"/>
</dbReference>
<dbReference type="InterPro" id="IPR036291">
    <property type="entry name" value="NAD(P)-bd_dom_sf"/>
</dbReference>
<feature type="binding site" evidence="5">
    <location>
        <begin position="11"/>
        <end position="17"/>
    </location>
    <ligand>
        <name>NADP(+)</name>
        <dbReference type="ChEBI" id="CHEBI:58349"/>
    </ligand>
</feature>
<dbReference type="EC" id="1.5.1.2" evidence="4"/>
<protein>
    <recommendedName>
        <fullName evidence="4">Pyrroline-5-carboxylate reductase</fullName>
        <shortName evidence="4">P5C reductase</shortName>
        <shortName evidence="4">P5CR</shortName>
        <ecNumber evidence="4">1.5.1.2</ecNumber>
    </recommendedName>
    <alternativeName>
        <fullName evidence="4">PCA reductase</fullName>
    </alternativeName>
</protein>
<evidence type="ECO:0000259" key="7">
    <source>
        <dbReference type="Pfam" id="PF14748"/>
    </source>
</evidence>
<dbReference type="OrthoDB" id="8418678at2"/>
<name>A0A1N7HHB7_9RHOB</name>
<dbReference type="PIRSF" id="PIRSF000193">
    <property type="entry name" value="Pyrrol-5-carb_rd"/>
    <property type="match status" value="1"/>
</dbReference>
<gene>
    <name evidence="4" type="primary">proC</name>
    <name evidence="8" type="ORF">SAMN05421666_3024</name>
</gene>
<keyword evidence="3 4" id="KW-0560">Oxidoreductase</keyword>
<dbReference type="UniPathway" id="UPA00098">
    <property type="reaction ID" value="UER00361"/>
</dbReference>
<proteinExistence type="inferred from homology"/>
<evidence type="ECO:0000313" key="9">
    <source>
        <dbReference type="Proteomes" id="UP000186019"/>
    </source>
</evidence>
<dbReference type="PANTHER" id="PTHR11645:SF0">
    <property type="entry name" value="PYRROLINE-5-CARBOXYLATE REDUCTASE 3"/>
    <property type="match status" value="1"/>
</dbReference>
<dbReference type="Gene3D" id="3.40.50.720">
    <property type="entry name" value="NAD(P)-binding Rossmann-like Domain"/>
    <property type="match status" value="1"/>
</dbReference>
<sequence length="264" mass="27492">MGPTGNAIGIIGGSGMLGSAITSALLGSEAFAQSRFWISNRSGNAPAVEQSSIVHVTKDNQALVDACDVIILCVPPARFPDIDICASNKLIISVMAGVTIDELKSKTAAVRVVRAMSSPAASLFLAYAPWTASAEITPDDRDIVPKIFGACGITDEVFDEQQLDHFTAMTGPVPGFVAYFAKCMVDHATSQGIAADVADRAIRQLFLAGGTMLAADRGSPADHVRQMIDYAGTTAAGLTAMERSTLSKTISDGLLAAADKARTI</sequence>
<dbReference type="GO" id="GO:0055129">
    <property type="term" value="P:L-proline biosynthetic process"/>
    <property type="evidence" value="ECO:0007669"/>
    <property type="project" value="UniProtKB-UniRule"/>
</dbReference>
<evidence type="ECO:0000313" key="8">
    <source>
        <dbReference type="EMBL" id="SIS24068.1"/>
    </source>
</evidence>
<dbReference type="SUPFAM" id="SSF51735">
    <property type="entry name" value="NAD(P)-binding Rossmann-fold domains"/>
    <property type="match status" value="1"/>
</dbReference>
<dbReference type="GO" id="GO:0005737">
    <property type="term" value="C:cytoplasm"/>
    <property type="evidence" value="ECO:0007669"/>
    <property type="project" value="UniProtKB-SubCell"/>
</dbReference>
<dbReference type="SUPFAM" id="SSF48179">
    <property type="entry name" value="6-phosphogluconate dehydrogenase C-terminal domain-like"/>
    <property type="match status" value="1"/>
</dbReference>
<dbReference type="PANTHER" id="PTHR11645">
    <property type="entry name" value="PYRROLINE-5-CARBOXYLATE REDUCTASE"/>
    <property type="match status" value="1"/>
</dbReference>